<dbReference type="Gene3D" id="3.30.230.10">
    <property type="match status" value="1"/>
</dbReference>
<dbReference type="NCBIfam" id="TIGR00368">
    <property type="entry name" value="YifB family Mg chelatase-like AAA ATPase"/>
    <property type="match status" value="1"/>
</dbReference>
<comment type="caution">
    <text evidence="3">The sequence shown here is derived from an EMBL/GenBank/DDBJ whole genome shotgun (WGS) entry which is preliminary data.</text>
</comment>
<dbReference type="GO" id="GO:0005524">
    <property type="term" value="F:ATP binding"/>
    <property type="evidence" value="ECO:0007669"/>
    <property type="project" value="InterPro"/>
</dbReference>
<name>A0A2H0V836_9BACT</name>
<dbReference type="InterPro" id="IPR045006">
    <property type="entry name" value="CHLI-like"/>
</dbReference>
<dbReference type="AlphaFoldDB" id="A0A2H0V836"/>
<dbReference type="Proteomes" id="UP000229972">
    <property type="component" value="Unassembled WGS sequence"/>
</dbReference>
<dbReference type="SUPFAM" id="SSF54211">
    <property type="entry name" value="Ribosomal protein S5 domain 2-like"/>
    <property type="match status" value="1"/>
</dbReference>
<evidence type="ECO:0000313" key="4">
    <source>
        <dbReference type="Proteomes" id="UP000229972"/>
    </source>
</evidence>
<evidence type="ECO:0000256" key="1">
    <source>
        <dbReference type="ARBA" id="ARBA00006354"/>
    </source>
</evidence>
<evidence type="ECO:0000259" key="2">
    <source>
        <dbReference type="SMART" id="SM00382"/>
    </source>
</evidence>
<reference evidence="4" key="1">
    <citation type="submission" date="2017-09" db="EMBL/GenBank/DDBJ databases">
        <title>Depth-based differentiation of microbial function through sediment-hosted aquifers and enrichment of novel symbionts in the deep terrestrial subsurface.</title>
        <authorList>
            <person name="Probst A.J."/>
            <person name="Ladd B."/>
            <person name="Jarett J.K."/>
            <person name="Geller-Mcgrath D.E."/>
            <person name="Sieber C.M.K."/>
            <person name="Emerson J.B."/>
            <person name="Anantharaman K."/>
            <person name="Thomas B.C."/>
            <person name="Malmstrom R."/>
            <person name="Stieglmeier M."/>
            <person name="Klingl A."/>
            <person name="Woyke T."/>
            <person name="Ryan C.M."/>
            <person name="Banfield J.F."/>
        </authorList>
    </citation>
    <scope>NUCLEOTIDE SEQUENCE [LARGE SCALE GENOMIC DNA]</scope>
</reference>
<dbReference type="Gene3D" id="3.40.50.300">
    <property type="entry name" value="P-loop containing nucleotide triphosphate hydrolases"/>
    <property type="match status" value="1"/>
</dbReference>
<protein>
    <submittedName>
        <fullName evidence="3">Magnesium chelatase</fullName>
    </submittedName>
</protein>
<dbReference type="PANTHER" id="PTHR32039:SF7">
    <property type="entry name" value="COMPETENCE PROTEIN COMM"/>
    <property type="match status" value="1"/>
</dbReference>
<gene>
    <name evidence="3" type="ORF">COT93_03315</name>
</gene>
<dbReference type="InterPro" id="IPR004482">
    <property type="entry name" value="Mg_chelat-rel"/>
</dbReference>
<dbReference type="SUPFAM" id="SSF52540">
    <property type="entry name" value="P-loop containing nucleoside triphosphate hydrolases"/>
    <property type="match status" value="1"/>
</dbReference>
<comment type="similarity">
    <text evidence="1">Belongs to the Mg-chelatase subunits D/I family. ComM subfamily.</text>
</comment>
<dbReference type="Pfam" id="PF01078">
    <property type="entry name" value="Mg_chelatase"/>
    <property type="match status" value="1"/>
</dbReference>
<evidence type="ECO:0000313" key="3">
    <source>
        <dbReference type="EMBL" id="PIR95255.1"/>
    </source>
</evidence>
<dbReference type="InterPro" id="IPR000523">
    <property type="entry name" value="Mg_chelatse_chII-like_cat_dom"/>
</dbReference>
<proteinExistence type="inferred from homology"/>
<dbReference type="PANTHER" id="PTHR32039">
    <property type="entry name" value="MAGNESIUM-CHELATASE SUBUNIT CHLI"/>
    <property type="match status" value="1"/>
</dbReference>
<dbReference type="InterPro" id="IPR025158">
    <property type="entry name" value="Mg_chelat-rel_C"/>
</dbReference>
<feature type="domain" description="AAA+ ATPase" evidence="2">
    <location>
        <begin position="213"/>
        <end position="396"/>
    </location>
</feature>
<dbReference type="InterPro" id="IPR014721">
    <property type="entry name" value="Ribsml_uS5_D2-typ_fold_subgr"/>
</dbReference>
<dbReference type="Pfam" id="PF13541">
    <property type="entry name" value="ChlI"/>
    <property type="match status" value="1"/>
</dbReference>
<dbReference type="PRINTS" id="PR00830">
    <property type="entry name" value="ENDOLAPTASE"/>
</dbReference>
<dbReference type="InterPro" id="IPR027417">
    <property type="entry name" value="P-loop_NTPase"/>
</dbReference>
<dbReference type="Pfam" id="PF13335">
    <property type="entry name" value="Mg_chelatase_C"/>
    <property type="match status" value="1"/>
</dbReference>
<sequence length="517" mass="56481">MASKIWSAGLRGVEATLVAVEADAGGGDFGQIKIVGLPDTAVSEARERVKSALRHSHLKVPRRKITVNLAPADLQKHGPAYDLPIAVSILALNNNFTINLSNALFIGELSLDGLVRPVSGVLVIAAAAQEAGITNLFVPTKNAAEAKLIKTLSVYPVNDLPQLLRHLQNHEAITALDFQSLAGPTSARPVTFDLSDIKGQAKAKRGLMIAAAGGHNIIFSGPPGSGKTMLAKSMPNLLPDLNELEQLELTKIYSIAKKTSLNDGVITDRPFRSPHHSASAQAIIGGGAWPQPGEISLAHRGVLFLDEFPEFSRVVLENLRQPLEDGFVNISRSAGHWQFPSKFILLAAMNPCPCGYLGDQDRICRCSPIQINHYRARLSGPIIDRIDIHIAMPRLNWKKLQIEPDQEINNNINQSPELNSEEAKQIINSARFLQNKRFKNVAYLTNAEMGVQAIKDFCVLDKAGQKLLLLAGEKMKLSARVYFRILKLARSIADLAGEKHILTSHLAEALQYRPRLE</sequence>
<dbReference type="InterPro" id="IPR020568">
    <property type="entry name" value="Ribosomal_Su5_D2-typ_SF"/>
</dbReference>
<accession>A0A2H0V836</accession>
<dbReference type="InterPro" id="IPR003593">
    <property type="entry name" value="AAA+_ATPase"/>
</dbReference>
<organism evidence="3 4">
    <name type="scientific">Candidatus Falkowbacteria bacterium CG10_big_fil_rev_8_21_14_0_10_37_18</name>
    <dbReference type="NCBI Taxonomy" id="1974562"/>
    <lineage>
        <taxon>Bacteria</taxon>
        <taxon>Candidatus Falkowiibacteriota</taxon>
    </lineage>
</organism>
<dbReference type="SMART" id="SM00382">
    <property type="entry name" value="AAA"/>
    <property type="match status" value="1"/>
</dbReference>
<dbReference type="EMBL" id="PFAL01000031">
    <property type="protein sequence ID" value="PIR95255.1"/>
    <property type="molecule type" value="Genomic_DNA"/>
</dbReference>